<dbReference type="PRINTS" id="PR00092">
    <property type="entry name" value="TYROSINASE"/>
</dbReference>
<dbReference type="PANTHER" id="PTHR11474:SF76">
    <property type="entry name" value="SHKT DOMAIN-CONTAINING PROTEIN"/>
    <property type="match status" value="1"/>
</dbReference>
<comment type="caution">
    <text evidence="14">The sequence shown here is derived from an EMBL/GenBank/DDBJ whole genome shotgun (WGS) entry which is preliminary data.</text>
</comment>
<comment type="cofactor">
    <cofactor evidence="1">
        <name>Cu(2+)</name>
        <dbReference type="ChEBI" id="CHEBI:29036"/>
    </cofactor>
</comment>
<gene>
    <name evidence="14" type="ORF">LTR24_008912</name>
</gene>
<keyword evidence="11" id="KW-0732">Signal</keyword>
<dbReference type="Proteomes" id="UP001345013">
    <property type="component" value="Unassembled WGS sequence"/>
</dbReference>
<evidence type="ECO:0000256" key="2">
    <source>
        <dbReference type="ARBA" id="ARBA00009928"/>
    </source>
</evidence>
<protein>
    <recommendedName>
        <fullName evidence="3">tyrosinase</fullName>
        <ecNumber evidence="3">1.14.18.1</ecNumber>
    </recommendedName>
</protein>
<keyword evidence="15" id="KW-1185">Reference proteome</keyword>
<dbReference type="InterPro" id="IPR008922">
    <property type="entry name" value="Di-copper_centre_dom_sf"/>
</dbReference>
<comment type="catalytic activity">
    <reaction evidence="10">
        <text>L-tyrosine + O2 = L-dopaquinone + H2O</text>
        <dbReference type="Rhea" id="RHEA:18117"/>
        <dbReference type="ChEBI" id="CHEBI:15377"/>
        <dbReference type="ChEBI" id="CHEBI:15379"/>
        <dbReference type="ChEBI" id="CHEBI:57924"/>
        <dbReference type="ChEBI" id="CHEBI:58315"/>
        <dbReference type="EC" id="1.14.18.1"/>
    </reaction>
</comment>
<evidence type="ECO:0000256" key="6">
    <source>
        <dbReference type="ARBA" id="ARBA00023008"/>
    </source>
</evidence>
<dbReference type="SUPFAM" id="SSF48056">
    <property type="entry name" value="Di-copper centre-containing domain"/>
    <property type="match status" value="1"/>
</dbReference>
<dbReference type="PROSITE" id="PS00498">
    <property type="entry name" value="TYROSINASE_2"/>
    <property type="match status" value="1"/>
</dbReference>
<organism evidence="14 15">
    <name type="scientific">Lithohypha guttulata</name>
    <dbReference type="NCBI Taxonomy" id="1690604"/>
    <lineage>
        <taxon>Eukaryota</taxon>
        <taxon>Fungi</taxon>
        <taxon>Dikarya</taxon>
        <taxon>Ascomycota</taxon>
        <taxon>Pezizomycotina</taxon>
        <taxon>Eurotiomycetes</taxon>
        <taxon>Chaetothyriomycetidae</taxon>
        <taxon>Chaetothyriales</taxon>
        <taxon>Trichomeriaceae</taxon>
        <taxon>Lithohypha</taxon>
    </lineage>
</organism>
<dbReference type="InterPro" id="IPR041640">
    <property type="entry name" value="Tyrosinase_C"/>
</dbReference>
<dbReference type="EC" id="1.14.18.1" evidence="3"/>
<evidence type="ECO:0000256" key="3">
    <source>
        <dbReference type="ARBA" id="ARBA00011906"/>
    </source>
</evidence>
<comment type="catalytic activity">
    <reaction evidence="9">
        <text>2 L-dopa + O2 = 2 L-dopaquinone + 2 H2O</text>
        <dbReference type="Rhea" id="RHEA:34287"/>
        <dbReference type="ChEBI" id="CHEBI:15377"/>
        <dbReference type="ChEBI" id="CHEBI:15379"/>
        <dbReference type="ChEBI" id="CHEBI:57504"/>
        <dbReference type="ChEBI" id="CHEBI:57924"/>
        <dbReference type="EC" id="1.14.18.1"/>
    </reaction>
</comment>
<evidence type="ECO:0000313" key="15">
    <source>
        <dbReference type="Proteomes" id="UP001345013"/>
    </source>
</evidence>
<evidence type="ECO:0000256" key="1">
    <source>
        <dbReference type="ARBA" id="ARBA00001973"/>
    </source>
</evidence>
<evidence type="ECO:0000256" key="5">
    <source>
        <dbReference type="ARBA" id="ARBA00023002"/>
    </source>
</evidence>
<evidence type="ECO:0000256" key="11">
    <source>
        <dbReference type="SAM" id="SignalP"/>
    </source>
</evidence>
<evidence type="ECO:0000256" key="10">
    <source>
        <dbReference type="ARBA" id="ARBA00048881"/>
    </source>
</evidence>
<dbReference type="Pfam" id="PF18132">
    <property type="entry name" value="Tyrosinase_C"/>
    <property type="match status" value="1"/>
</dbReference>
<dbReference type="PANTHER" id="PTHR11474">
    <property type="entry name" value="TYROSINASE FAMILY MEMBER"/>
    <property type="match status" value="1"/>
</dbReference>
<evidence type="ECO:0000256" key="9">
    <source>
        <dbReference type="ARBA" id="ARBA00048233"/>
    </source>
</evidence>
<dbReference type="PROSITE" id="PS00497">
    <property type="entry name" value="TYROSINASE_1"/>
    <property type="match status" value="1"/>
</dbReference>
<accession>A0ABR0JYZ3</accession>
<keyword evidence="8" id="KW-0470">Melanin biosynthesis</keyword>
<evidence type="ECO:0000256" key="4">
    <source>
        <dbReference type="ARBA" id="ARBA00022723"/>
    </source>
</evidence>
<name>A0ABR0JYZ3_9EURO</name>
<keyword evidence="7" id="KW-0503">Monooxygenase</keyword>
<sequence length="601" mass="65239">MRPPWQSVVVGASALLSLTTIADAFAVTGATTGFDSTSKSWPARQNINDLVNSTPSWDLYILALQRFQNTSASDPLSYFQVASIHGYPNRPWDGVDGASSGAGFCMHSSVLFPLWHRPYVALYEAIAAGYPPQLRELYQEAASTLRIPYWDWAITTGLPYVMTAATLSINTPDGQRNITNPLLQYTFPMDMLANDYFEPMSSAPNILQQSNTVRHYDPVTGQSNEAAASSTLQASSAVRLSRVYKLLSEVGNYTTFSLWQCNSTNIEGVHGDVHNGVGGVINGDTATGHMTIIPISAFDPAFWLHHANVDRLVALWQALHPDEYVQPTLNEGGTYYLPGGSIDTQDTPLAPFHWDNTTTMWTAATARDTNALGYTYPELLNTGASPSELKDIVTQKVMDLYAPSGTVFTNGTHHDRFRRNTNIAQAMSYVHADTALQLGVNNMDSQWYLRVSIDAVAAENGTAVYLFAGQPVPDTNMWPAASNLIGLHNPYFANSASEPSTLSQQIDIPCSHTIAAAVDRGILAKLAPENVVPFLKENVVVRAVGPKGSQLEVGSASGIQVSVLSRYIVSETSLSEFPVYGTLEEHGSIAAESCCNRDAVL</sequence>
<proteinExistence type="inferred from homology"/>
<evidence type="ECO:0000313" key="14">
    <source>
        <dbReference type="EMBL" id="KAK5079817.1"/>
    </source>
</evidence>
<feature type="domain" description="Tyrosinase copper-binding" evidence="12">
    <location>
        <begin position="107"/>
        <end position="124"/>
    </location>
</feature>
<dbReference type="Pfam" id="PF00264">
    <property type="entry name" value="Tyrosinase"/>
    <property type="match status" value="1"/>
</dbReference>
<evidence type="ECO:0000259" key="12">
    <source>
        <dbReference type="PROSITE" id="PS00497"/>
    </source>
</evidence>
<keyword evidence="6" id="KW-0186">Copper</keyword>
<dbReference type="InterPro" id="IPR050316">
    <property type="entry name" value="Tyrosinase/Hemocyanin"/>
</dbReference>
<dbReference type="EMBL" id="JAVRRG010000170">
    <property type="protein sequence ID" value="KAK5079817.1"/>
    <property type="molecule type" value="Genomic_DNA"/>
</dbReference>
<dbReference type="Gene3D" id="1.10.1280.10">
    <property type="entry name" value="Di-copper center containing domain from catechol oxidase"/>
    <property type="match status" value="1"/>
</dbReference>
<keyword evidence="4" id="KW-0479">Metal-binding</keyword>
<evidence type="ECO:0000256" key="7">
    <source>
        <dbReference type="ARBA" id="ARBA00023033"/>
    </source>
</evidence>
<evidence type="ECO:0000259" key="13">
    <source>
        <dbReference type="PROSITE" id="PS00498"/>
    </source>
</evidence>
<evidence type="ECO:0000256" key="8">
    <source>
        <dbReference type="ARBA" id="ARBA00023101"/>
    </source>
</evidence>
<comment type="similarity">
    <text evidence="2">Belongs to the tyrosinase family.</text>
</comment>
<feature type="domain" description="Tyrosinase copper-binding" evidence="13">
    <location>
        <begin position="299"/>
        <end position="310"/>
    </location>
</feature>
<feature type="chain" id="PRO_5046383781" description="tyrosinase" evidence="11">
    <location>
        <begin position="25"/>
        <end position="601"/>
    </location>
</feature>
<dbReference type="InterPro" id="IPR002227">
    <property type="entry name" value="Tyrosinase_Cu-bd"/>
</dbReference>
<feature type="signal peptide" evidence="11">
    <location>
        <begin position="1"/>
        <end position="24"/>
    </location>
</feature>
<keyword evidence="5" id="KW-0560">Oxidoreductase</keyword>
<reference evidence="14 15" key="1">
    <citation type="submission" date="2023-08" db="EMBL/GenBank/DDBJ databases">
        <title>Black Yeasts Isolated from many extreme environments.</title>
        <authorList>
            <person name="Coleine C."/>
            <person name="Stajich J.E."/>
            <person name="Selbmann L."/>
        </authorList>
    </citation>
    <scope>NUCLEOTIDE SEQUENCE [LARGE SCALE GENOMIC DNA]</scope>
    <source>
        <strain evidence="14 15">CCFEE 5885</strain>
    </source>
</reference>